<sequence length="43" mass="4588">MRARPRNENRASLEQLVCEAAPTSWRSPPAGLLPQAPSASPAC</sequence>
<dbReference type="EMBL" id="AANZ01000014">
    <property type="protein sequence ID" value="EAQ79571.1"/>
    <property type="molecule type" value="Genomic_DNA"/>
</dbReference>
<reference evidence="2 3" key="1">
    <citation type="submission" date="2006-02" db="EMBL/GenBank/DDBJ databases">
        <authorList>
            <person name="Amann R."/>
            <person name="Ferriera S."/>
            <person name="Johnson J."/>
            <person name="Kravitz S."/>
            <person name="Halpern A."/>
            <person name="Remington K."/>
            <person name="Beeson K."/>
            <person name="Tran B."/>
            <person name="Rogers Y.-H."/>
            <person name="Friedman R."/>
            <person name="Venter J.C."/>
        </authorList>
    </citation>
    <scope>NUCLEOTIDE SEQUENCE [LARGE SCALE GENOMIC DNA]</scope>
    <source>
        <strain evidence="2 3">DSM 3645</strain>
    </source>
</reference>
<dbReference type="Proteomes" id="UP000004358">
    <property type="component" value="Unassembled WGS sequence"/>
</dbReference>
<accession>A3ZW73</accession>
<dbReference type="HOGENOM" id="CLU_3230378_0_0_0"/>
<protein>
    <submittedName>
        <fullName evidence="2">Uncharacterized protein</fullName>
    </submittedName>
</protein>
<evidence type="ECO:0000313" key="2">
    <source>
        <dbReference type="EMBL" id="EAQ79571.1"/>
    </source>
</evidence>
<feature type="region of interest" description="Disordered" evidence="1">
    <location>
        <begin position="22"/>
        <end position="43"/>
    </location>
</feature>
<gene>
    <name evidence="2" type="ORF">DSM3645_03808</name>
</gene>
<dbReference type="AlphaFoldDB" id="A3ZW73"/>
<comment type="caution">
    <text evidence="2">The sequence shown here is derived from an EMBL/GenBank/DDBJ whole genome shotgun (WGS) entry which is preliminary data.</text>
</comment>
<evidence type="ECO:0000313" key="3">
    <source>
        <dbReference type="Proteomes" id="UP000004358"/>
    </source>
</evidence>
<proteinExistence type="predicted"/>
<name>A3ZW73_9BACT</name>
<organism evidence="2 3">
    <name type="scientific">Blastopirellula marina DSM 3645</name>
    <dbReference type="NCBI Taxonomy" id="314230"/>
    <lineage>
        <taxon>Bacteria</taxon>
        <taxon>Pseudomonadati</taxon>
        <taxon>Planctomycetota</taxon>
        <taxon>Planctomycetia</taxon>
        <taxon>Pirellulales</taxon>
        <taxon>Pirellulaceae</taxon>
        <taxon>Blastopirellula</taxon>
    </lineage>
</organism>
<evidence type="ECO:0000256" key="1">
    <source>
        <dbReference type="SAM" id="MobiDB-lite"/>
    </source>
</evidence>